<dbReference type="Gene3D" id="3.90.226.10">
    <property type="entry name" value="2-enoyl-CoA Hydratase, Chain A, domain 1"/>
    <property type="match status" value="1"/>
</dbReference>
<evidence type="ECO:0000256" key="12">
    <source>
        <dbReference type="ARBA" id="ARBA00071021"/>
    </source>
</evidence>
<dbReference type="PANTHER" id="PTHR43149">
    <property type="entry name" value="ENOYL-COA HYDRATASE"/>
    <property type="match status" value="1"/>
</dbReference>
<reference evidence="13 14" key="1">
    <citation type="journal article" date="2018" name="Sci. Rep.">
        <title>Genomic signatures of local adaptation to the degree of environmental predictability in rotifers.</title>
        <authorList>
            <person name="Franch-Gras L."/>
            <person name="Hahn C."/>
            <person name="Garcia-Roger E.M."/>
            <person name="Carmona M.J."/>
            <person name="Serra M."/>
            <person name="Gomez A."/>
        </authorList>
    </citation>
    <scope>NUCLEOTIDE SEQUENCE [LARGE SCALE GENOMIC DNA]</scope>
    <source>
        <strain evidence="13">HYR1</strain>
    </source>
</reference>
<dbReference type="OrthoDB" id="14970at2759"/>
<dbReference type="PANTHER" id="PTHR43149:SF1">
    <property type="entry name" value="DELTA(3,5)-DELTA(2,4)-DIENOYL-COA ISOMERASE, MITOCHONDRIAL"/>
    <property type="match status" value="1"/>
</dbReference>
<dbReference type="FunFam" id="3.90.226.10:FF:000024">
    <property type="entry name" value="Delta3,5-delta2,4-dienoyl-CoA isomerase"/>
    <property type="match status" value="1"/>
</dbReference>
<comment type="similarity">
    <text evidence="3">Belongs to the enoyl-CoA hydratase/isomerase family.</text>
</comment>
<accession>A0A3M7RVS1</accession>
<keyword evidence="4" id="KW-0276">Fatty acid metabolism</keyword>
<dbReference type="GO" id="GO:0051750">
    <property type="term" value="F:delta(3,5)-delta(2,4)-dienoyl-CoA isomerase activity"/>
    <property type="evidence" value="ECO:0007669"/>
    <property type="project" value="TreeGrafter"/>
</dbReference>
<dbReference type="UniPathway" id="UPA00659"/>
<comment type="caution">
    <text evidence="13">The sequence shown here is derived from an EMBL/GenBank/DDBJ whole genome shotgun (WGS) entry which is preliminary data.</text>
</comment>
<evidence type="ECO:0000256" key="2">
    <source>
        <dbReference type="ARBA" id="ARBA00005005"/>
    </source>
</evidence>
<comment type="catalytic activity">
    <reaction evidence="10">
        <text>(3E,5Z,8Z,11Z,14Z)-eicosapentaenoyl-CoA = (2E,4E,8Z,11Z,14Z)-eicosapentaenoyl-CoA</text>
        <dbReference type="Rhea" id="RHEA:45224"/>
        <dbReference type="ChEBI" id="CHEBI:85090"/>
        <dbReference type="ChEBI" id="CHEBI:85091"/>
    </reaction>
</comment>
<evidence type="ECO:0000256" key="4">
    <source>
        <dbReference type="ARBA" id="ARBA00022832"/>
    </source>
</evidence>
<dbReference type="InterPro" id="IPR014748">
    <property type="entry name" value="Enoyl-CoA_hydra_C"/>
</dbReference>
<evidence type="ECO:0000256" key="11">
    <source>
        <dbReference type="ARBA" id="ARBA00055786"/>
    </source>
</evidence>
<dbReference type="FunFam" id="1.10.12.10:FF:000004">
    <property type="entry name" value="Delta3,5-delta2,4-dienoyl-CoA isomerase"/>
    <property type="match status" value="1"/>
</dbReference>
<keyword evidence="8" id="KW-0413">Isomerase</keyword>
<evidence type="ECO:0000256" key="5">
    <source>
        <dbReference type="ARBA" id="ARBA00022990"/>
    </source>
</evidence>
<comment type="function">
    <text evidence="11">Isomerization of 3-trans,5-cis-dienoyl-CoA to 2-trans,4-trans-dienoyl-CoA.</text>
</comment>
<dbReference type="CDD" id="cd06558">
    <property type="entry name" value="crotonase-like"/>
    <property type="match status" value="1"/>
</dbReference>
<dbReference type="AlphaFoldDB" id="A0A3M7RVS1"/>
<dbReference type="STRING" id="10195.A0A3M7RVS1"/>
<dbReference type="SUPFAM" id="SSF52096">
    <property type="entry name" value="ClpP/crotonase"/>
    <property type="match status" value="1"/>
</dbReference>
<comment type="subcellular location">
    <subcellularLocation>
        <location evidence="1">Peroxisome</location>
    </subcellularLocation>
</comment>
<evidence type="ECO:0000256" key="6">
    <source>
        <dbReference type="ARBA" id="ARBA00023098"/>
    </source>
</evidence>
<evidence type="ECO:0000256" key="10">
    <source>
        <dbReference type="ARBA" id="ARBA00052809"/>
    </source>
</evidence>
<evidence type="ECO:0000256" key="7">
    <source>
        <dbReference type="ARBA" id="ARBA00023140"/>
    </source>
</evidence>
<keyword evidence="7" id="KW-0576">Peroxisome</keyword>
<keyword evidence="5" id="KW-0007">Acetylation</keyword>
<comment type="pathway">
    <text evidence="2">Lipid metabolism; fatty acid beta-oxidation.</text>
</comment>
<dbReference type="Pfam" id="PF00378">
    <property type="entry name" value="ECH_1"/>
    <property type="match status" value="1"/>
</dbReference>
<keyword evidence="6" id="KW-0443">Lipid metabolism</keyword>
<dbReference type="GO" id="GO:0005739">
    <property type="term" value="C:mitochondrion"/>
    <property type="evidence" value="ECO:0007669"/>
    <property type="project" value="TreeGrafter"/>
</dbReference>
<dbReference type="GO" id="GO:0005777">
    <property type="term" value="C:peroxisome"/>
    <property type="evidence" value="ECO:0007669"/>
    <property type="project" value="UniProtKB-SubCell"/>
</dbReference>
<evidence type="ECO:0000256" key="9">
    <source>
        <dbReference type="ARBA" id="ARBA00051408"/>
    </source>
</evidence>
<gene>
    <name evidence="13" type="ORF">BpHYR1_024979</name>
</gene>
<protein>
    <recommendedName>
        <fullName evidence="12">Delta(3,5)-Delta(2,4)-dienoyl-CoA isomerase, mitochondrial</fullName>
    </recommendedName>
</protein>
<proteinExistence type="inferred from homology"/>
<evidence type="ECO:0000313" key="13">
    <source>
        <dbReference type="EMBL" id="RNA27397.1"/>
    </source>
</evidence>
<organism evidence="13 14">
    <name type="scientific">Brachionus plicatilis</name>
    <name type="common">Marine rotifer</name>
    <name type="synonym">Brachionus muelleri</name>
    <dbReference type="NCBI Taxonomy" id="10195"/>
    <lineage>
        <taxon>Eukaryota</taxon>
        <taxon>Metazoa</taxon>
        <taxon>Spiralia</taxon>
        <taxon>Gnathifera</taxon>
        <taxon>Rotifera</taxon>
        <taxon>Eurotatoria</taxon>
        <taxon>Monogononta</taxon>
        <taxon>Pseudotrocha</taxon>
        <taxon>Ploima</taxon>
        <taxon>Brachionidae</taxon>
        <taxon>Brachionus</taxon>
    </lineage>
</organism>
<dbReference type="EMBL" id="REGN01002547">
    <property type="protein sequence ID" value="RNA27397.1"/>
    <property type="molecule type" value="Genomic_DNA"/>
</dbReference>
<dbReference type="InterPro" id="IPR029045">
    <property type="entry name" value="ClpP/crotonase-like_dom_sf"/>
</dbReference>
<dbReference type="Proteomes" id="UP000276133">
    <property type="component" value="Unassembled WGS sequence"/>
</dbReference>
<evidence type="ECO:0000256" key="8">
    <source>
        <dbReference type="ARBA" id="ARBA00023235"/>
    </source>
</evidence>
<evidence type="ECO:0000313" key="14">
    <source>
        <dbReference type="Proteomes" id="UP000276133"/>
    </source>
</evidence>
<keyword evidence="14" id="KW-1185">Reference proteome</keyword>
<dbReference type="InterPro" id="IPR001753">
    <property type="entry name" value="Enoyl-CoA_hydra/iso"/>
</dbReference>
<sequence>MNLTKNVRPLINKTNVNLIRQLSSSADSDYSFKTLRVSVPSEFVYHVEFNRPERRNAMNPSFFSEIKNCFEKLRYDPDCRTVLISGKGKGFTAGLDLTELSQMVSIDQEDVGRKGFQLLKIIEDYQTSLSSIEKCHKPVISLVHGHCIGGGIDLIAACDIRYCSKDAWFSVKEVDVGLAADIGTLQRFPKITGNDSLVRELIYTARNFTPEEALKLGLVSLITDDQDSLLAKGLETAKLIASKSPIAVQGSKINLNFSRDNKIEDSLKFVAAWNSGMLQSEDLIKSAMASISKEQPIFSKL</sequence>
<dbReference type="InterPro" id="IPR045002">
    <property type="entry name" value="Ech1-like"/>
</dbReference>
<comment type="catalytic activity">
    <reaction evidence="9">
        <text>(3E,5Z)-octadienoyl-CoA = (2E,4E)-octadienoyl-CoA</text>
        <dbReference type="Rhea" id="RHEA:45244"/>
        <dbReference type="ChEBI" id="CHEBI:62243"/>
        <dbReference type="ChEBI" id="CHEBI:85108"/>
    </reaction>
</comment>
<dbReference type="GO" id="GO:0006635">
    <property type="term" value="P:fatty acid beta-oxidation"/>
    <property type="evidence" value="ECO:0007669"/>
    <property type="project" value="UniProtKB-UniPathway"/>
</dbReference>
<evidence type="ECO:0000256" key="3">
    <source>
        <dbReference type="ARBA" id="ARBA00005254"/>
    </source>
</evidence>
<name>A0A3M7RVS1_BRAPC</name>
<evidence type="ECO:0000256" key="1">
    <source>
        <dbReference type="ARBA" id="ARBA00004275"/>
    </source>
</evidence>
<dbReference type="Gene3D" id="1.10.12.10">
    <property type="entry name" value="Lyase 2-enoyl-coa Hydratase, Chain A, domain 2"/>
    <property type="match status" value="1"/>
</dbReference>